<evidence type="ECO:0000313" key="1">
    <source>
        <dbReference type="EMBL" id="KOF83536.1"/>
    </source>
</evidence>
<gene>
    <name evidence="1" type="ORF">OCBIM_22023641mg</name>
</gene>
<dbReference type="AlphaFoldDB" id="A0A0L8H2N4"/>
<sequence length="51" mass="5812">MMDQRFSIGLRYRNASGHTINLSFCMPQDPKNAWVVLAEWEGALSCINEIP</sequence>
<dbReference type="EMBL" id="KQ419448">
    <property type="protein sequence ID" value="KOF83536.1"/>
    <property type="molecule type" value="Genomic_DNA"/>
</dbReference>
<protein>
    <submittedName>
        <fullName evidence="1">Uncharacterized protein</fullName>
    </submittedName>
</protein>
<proteinExistence type="predicted"/>
<organism evidence="1">
    <name type="scientific">Octopus bimaculoides</name>
    <name type="common">California two-spotted octopus</name>
    <dbReference type="NCBI Taxonomy" id="37653"/>
    <lineage>
        <taxon>Eukaryota</taxon>
        <taxon>Metazoa</taxon>
        <taxon>Spiralia</taxon>
        <taxon>Lophotrochozoa</taxon>
        <taxon>Mollusca</taxon>
        <taxon>Cephalopoda</taxon>
        <taxon>Coleoidea</taxon>
        <taxon>Octopodiformes</taxon>
        <taxon>Octopoda</taxon>
        <taxon>Incirrata</taxon>
        <taxon>Octopodidae</taxon>
        <taxon>Octopus</taxon>
    </lineage>
</organism>
<name>A0A0L8H2N4_OCTBM</name>
<accession>A0A0L8H2N4</accession>
<reference evidence="1" key="1">
    <citation type="submission" date="2015-07" db="EMBL/GenBank/DDBJ databases">
        <title>MeaNS - Measles Nucleotide Surveillance Program.</title>
        <authorList>
            <person name="Tran T."/>
            <person name="Druce J."/>
        </authorList>
    </citation>
    <scope>NUCLEOTIDE SEQUENCE</scope>
    <source>
        <strain evidence="1">UCB-OBI-ISO-001</strain>
        <tissue evidence="1">Gonad</tissue>
    </source>
</reference>